<accession>I0AKF3</accession>
<dbReference type="InterPro" id="IPR003439">
    <property type="entry name" value="ABC_transporter-like_ATP-bd"/>
</dbReference>
<evidence type="ECO:0000313" key="6">
    <source>
        <dbReference type="Proteomes" id="UP000007394"/>
    </source>
</evidence>
<proteinExistence type="predicted"/>
<dbReference type="eggNOG" id="COG1116">
    <property type="taxonomic scope" value="Bacteria"/>
</dbReference>
<name>I0AKF3_IGNAJ</name>
<dbReference type="RefSeq" id="WP_014560611.1">
    <property type="nucleotide sequence ID" value="NC_017464.1"/>
</dbReference>
<dbReference type="KEGG" id="ial:IALB_1753"/>
<dbReference type="PANTHER" id="PTHR42788">
    <property type="entry name" value="TAURINE IMPORT ATP-BINDING PROTEIN-RELATED"/>
    <property type="match status" value="1"/>
</dbReference>
<dbReference type="InterPro" id="IPR050166">
    <property type="entry name" value="ABC_transporter_ATP-bind"/>
</dbReference>
<dbReference type="Gene3D" id="3.40.50.300">
    <property type="entry name" value="P-loop containing nucleotide triphosphate hydrolases"/>
    <property type="match status" value="1"/>
</dbReference>
<sequence>MVISISNISKSFLIEEGFDKKVLNDLNLTFDFNENKIISLIAPFVSGKSTFLKIIAGLIHPDSGKIIVNENEVDKKPGNIVYIPTEPVSIPWLNVKQNLEIGMSEEKISDEKTKFILNLIGLEGYEEHFPDKNSFGFRFRITLGSALYSNPKLILLDEPFNKLDWLTKAEIFSMIKSVVTQTGSKFLLATSNLLDAIFLSDEVILLTDVKKPLVDYYKIEKRFSDLSEIMKSDYLTNIFNKIQSMATNQSGFIIKNFSI</sequence>
<dbReference type="EMBL" id="CP003418">
    <property type="protein sequence ID" value="AFH49460.1"/>
    <property type="molecule type" value="Genomic_DNA"/>
</dbReference>
<protein>
    <submittedName>
        <fullName evidence="5">ABC-type anion transport system ATPase component</fullName>
    </submittedName>
</protein>
<dbReference type="OrthoDB" id="9787851at2"/>
<dbReference type="Pfam" id="PF00005">
    <property type="entry name" value="ABC_tran"/>
    <property type="match status" value="1"/>
</dbReference>
<dbReference type="GO" id="GO:0005524">
    <property type="term" value="F:ATP binding"/>
    <property type="evidence" value="ECO:0007669"/>
    <property type="project" value="UniProtKB-KW"/>
</dbReference>
<dbReference type="GO" id="GO:0016887">
    <property type="term" value="F:ATP hydrolysis activity"/>
    <property type="evidence" value="ECO:0007669"/>
    <property type="project" value="InterPro"/>
</dbReference>
<dbReference type="HOGENOM" id="CLU_000604_1_22_10"/>
<keyword evidence="6" id="KW-1185">Reference proteome</keyword>
<organism evidence="5 6">
    <name type="scientific">Ignavibacterium album (strain DSM 19864 / JCM 16511 / NBRC 101810 / Mat9-16)</name>
    <dbReference type="NCBI Taxonomy" id="945713"/>
    <lineage>
        <taxon>Bacteria</taxon>
        <taxon>Pseudomonadati</taxon>
        <taxon>Ignavibacteriota</taxon>
        <taxon>Ignavibacteria</taxon>
        <taxon>Ignavibacteriales</taxon>
        <taxon>Ignavibacteriaceae</taxon>
        <taxon>Ignavibacterium</taxon>
    </lineage>
</organism>
<reference evidence="5 6" key="1">
    <citation type="journal article" date="2012" name="Front. Microbiol.">
        <title>Complete genome of Ignavibacterium album, a metabolically versatile, flagellated, facultative anaerobe from the phylum Chlorobi.</title>
        <authorList>
            <person name="Liu Z."/>
            <person name="Frigaard N.-U."/>
            <person name="Vogl K."/>
            <person name="Iino T."/>
            <person name="Ohkuma M."/>
            <person name="Overmann J."/>
            <person name="Bryant D.A."/>
        </authorList>
    </citation>
    <scope>NUCLEOTIDE SEQUENCE [LARGE SCALE GENOMIC DNA]</scope>
    <source>
        <strain evidence="6">DSM 19864 / JCM 16511 / NBRC 101810 / Mat9-16</strain>
    </source>
</reference>
<evidence type="ECO:0000256" key="2">
    <source>
        <dbReference type="ARBA" id="ARBA00022741"/>
    </source>
</evidence>
<dbReference type="STRING" id="945713.IALB_1753"/>
<dbReference type="SUPFAM" id="SSF52540">
    <property type="entry name" value="P-loop containing nucleoside triphosphate hydrolases"/>
    <property type="match status" value="1"/>
</dbReference>
<dbReference type="InterPro" id="IPR027417">
    <property type="entry name" value="P-loop_NTPase"/>
</dbReference>
<dbReference type="InterPro" id="IPR003593">
    <property type="entry name" value="AAA+_ATPase"/>
</dbReference>
<dbReference type="PROSITE" id="PS50893">
    <property type="entry name" value="ABC_TRANSPORTER_2"/>
    <property type="match status" value="1"/>
</dbReference>
<gene>
    <name evidence="5" type="ordered locus">IALB_1753</name>
</gene>
<evidence type="ECO:0000259" key="4">
    <source>
        <dbReference type="PROSITE" id="PS50893"/>
    </source>
</evidence>
<evidence type="ECO:0000256" key="1">
    <source>
        <dbReference type="ARBA" id="ARBA00022448"/>
    </source>
</evidence>
<evidence type="ECO:0000256" key="3">
    <source>
        <dbReference type="ARBA" id="ARBA00022840"/>
    </source>
</evidence>
<dbReference type="PANTHER" id="PTHR42788:SF13">
    <property type="entry name" value="ALIPHATIC SULFONATES IMPORT ATP-BINDING PROTEIN SSUB"/>
    <property type="match status" value="1"/>
</dbReference>
<dbReference type="PATRIC" id="fig|945713.3.peg.1756"/>
<feature type="domain" description="ABC transporter" evidence="4">
    <location>
        <begin position="3"/>
        <end position="233"/>
    </location>
</feature>
<evidence type="ECO:0000313" key="5">
    <source>
        <dbReference type="EMBL" id="AFH49460.1"/>
    </source>
</evidence>
<keyword evidence="1" id="KW-0813">Transport</keyword>
<dbReference type="Proteomes" id="UP000007394">
    <property type="component" value="Chromosome"/>
</dbReference>
<keyword evidence="3" id="KW-0067">ATP-binding</keyword>
<keyword evidence="2" id="KW-0547">Nucleotide-binding</keyword>
<dbReference type="AlphaFoldDB" id="I0AKF3"/>
<dbReference type="SMART" id="SM00382">
    <property type="entry name" value="AAA"/>
    <property type="match status" value="1"/>
</dbReference>